<organism evidence="1">
    <name type="scientific">freshwater metagenome</name>
    <dbReference type="NCBI Taxonomy" id="449393"/>
    <lineage>
        <taxon>unclassified sequences</taxon>
        <taxon>metagenomes</taxon>
        <taxon>ecological metagenomes</taxon>
    </lineage>
</organism>
<gene>
    <name evidence="1" type="ORF">UFOPK1684_00615</name>
</gene>
<accession>A0A6J6DZ94</accession>
<protein>
    <submittedName>
        <fullName evidence="1">Unannotated protein</fullName>
    </submittedName>
</protein>
<dbReference type="AlphaFoldDB" id="A0A6J6DZ94"/>
<dbReference type="EMBL" id="CAEZTM010000021">
    <property type="protein sequence ID" value="CAB4569387.1"/>
    <property type="molecule type" value="Genomic_DNA"/>
</dbReference>
<reference evidence="1" key="1">
    <citation type="submission" date="2020-05" db="EMBL/GenBank/DDBJ databases">
        <authorList>
            <person name="Chiriac C."/>
            <person name="Salcher M."/>
            <person name="Ghai R."/>
            <person name="Kavagutti S V."/>
        </authorList>
    </citation>
    <scope>NUCLEOTIDE SEQUENCE</scope>
</reference>
<sequence>MLVRKPTKCKIGDCPAVHWAAELPPKGGEREVDLVGEDAERGCVASEVTLSDTVTDHDVRHLLWLKDKLGPRLKDAIVVNTGNFAYRRRDGIGVVPFALLGP</sequence>
<proteinExistence type="predicted"/>
<name>A0A6J6DZ94_9ZZZZ</name>
<evidence type="ECO:0000313" key="1">
    <source>
        <dbReference type="EMBL" id="CAB4569387.1"/>
    </source>
</evidence>